<evidence type="ECO:0000256" key="7">
    <source>
        <dbReference type="ARBA" id="ARBA00022840"/>
    </source>
</evidence>
<comment type="catalytic activity">
    <reaction evidence="8">
        <text>adenosine 5'-phosphosulfate + ATP = 3'-phosphoadenylyl sulfate + ADP + H(+)</text>
        <dbReference type="Rhea" id="RHEA:24152"/>
        <dbReference type="ChEBI" id="CHEBI:15378"/>
        <dbReference type="ChEBI" id="CHEBI:30616"/>
        <dbReference type="ChEBI" id="CHEBI:58243"/>
        <dbReference type="ChEBI" id="CHEBI:58339"/>
        <dbReference type="ChEBI" id="CHEBI:456216"/>
        <dbReference type="EC" id="2.7.1.25"/>
    </reaction>
</comment>
<dbReference type="PANTHER" id="PTHR11055">
    <property type="entry name" value="BIFUNCTIONAL 3'-PHOSPHOADENOSINE 5'-PHOSPHOSULFATE SYNTHASE"/>
    <property type="match status" value="1"/>
</dbReference>
<dbReference type="HAMAP" id="MF_00065">
    <property type="entry name" value="Adenylyl_sulf_kinase"/>
    <property type="match status" value="1"/>
</dbReference>
<dbReference type="InterPro" id="IPR059117">
    <property type="entry name" value="APS_kinase_dom"/>
</dbReference>
<feature type="domain" description="APS kinase" evidence="9">
    <location>
        <begin position="185"/>
        <end position="334"/>
    </location>
</feature>
<comment type="function">
    <text evidence="8">Catalyzes the synthesis of activated sulfate.</text>
</comment>
<gene>
    <name evidence="10" type="ORF">CITCOLO1_LOCUS12512</name>
</gene>
<accession>A0ABP0YIZ6</accession>
<dbReference type="EC" id="2.7.1.25" evidence="3 8"/>
<dbReference type="Proteomes" id="UP001642487">
    <property type="component" value="Chromosome 4"/>
</dbReference>
<dbReference type="Gene3D" id="3.40.50.300">
    <property type="entry name" value="P-loop containing nucleotide triphosphate hydrolases"/>
    <property type="match status" value="1"/>
</dbReference>
<keyword evidence="6 8" id="KW-0418">Kinase</keyword>
<evidence type="ECO:0000256" key="8">
    <source>
        <dbReference type="RuleBase" id="RU004347"/>
    </source>
</evidence>
<dbReference type="SUPFAM" id="SSF52540">
    <property type="entry name" value="P-loop containing nucleoside triphosphate hydrolases"/>
    <property type="match status" value="1"/>
</dbReference>
<comment type="similarity">
    <text evidence="2 8">Belongs to the APS kinase family.</text>
</comment>
<dbReference type="NCBIfam" id="TIGR00455">
    <property type="entry name" value="apsK"/>
    <property type="match status" value="1"/>
</dbReference>
<dbReference type="PANTHER" id="PTHR11055:SF63">
    <property type="entry name" value="ADENYLYL-SULFATE KINASE 1, CHLOROPLASTIC"/>
    <property type="match status" value="1"/>
</dbReference>
<evidence type="ECO:0000256" key="1">
    <source>
        <dbReference type="ARBA" id="ARBA00004806"/>
    </source>
</evidence>
<keyword evidence="7 8" id="KW-0067">ATP-binding</keyword>
<name>A0ABP0YIZ6_9ROSI</name>
<evidence type="ECO:0000259" key="9">
    <source>
        <dbReference type="Pfam" id="PF01583"/>
    </source>
</evidence>
<evidence type="ECO:0000256" key="3">
    <source>
        <dbReference type="ARBA" id="ARBA00012121"/>
    </source>
</evidence>
<proteinExistence type="inferred from homology"/>
<sequence length="363" mass="39904">MENTNLNRKNEEHMVSIANKSRNSCKAHSQSLSYCLRKSKSRIPGGCTVIVYETTSATSSDRPFSTLFSISVFSEMVTLQSARPLVRMYEYRPLISPSLGRLKPANVAVNNAIGPERSCGGWGFCCDAVTTSFLQPFKAATSNCSAIHGKGCHDYETSSGGKSTNIVWHDCPIGKPQREKLIQQKGCVIWITGLSGSGKSTLACALSQGLHSRRKLTYILDGDNIRHGLNSDLSFESEDRAENIRRIGEVASLFADAGIICIASLISPFRKDRDACRALLAEGDFIEVFLDVPLNICEARDPKGLYKLCRAGKIQGFTGIDDPYEEPLNSEIVLQYKEGMCSSAIDMAERVISYLEERGYLQA</sequence>
<dbReference type="NCBIfam" id="NF003013">
    <property type="entry name" value="PRK03846.1"/>
    <property type="match status" value="1"/>
</dbReference>
<keyword evidence="5 8" id="KW-0547">Nucleotide-binding</keyword>
<comment type="pathway">
    <text evidence="1 8">Sulfur metabolism; hydrogen sulfide biosynthesis; sulfite from sulfate: step 2/3.</text>
</comment>
<protein>
    <recommendedName>
        <fullName evidence="3 8">Adenylyl-sulfate kinase</fullName>
        <ecNumber evidence="3 8">2.7.1.25</ecNumber>
    </recommendedName>
</protein>
<dbReference type="InterPro" id="IPR002891">
    <property type="entry name" value="APS"/>
</dbReference>
<dbReference type="CDD" id="cd02027">
    <property type="entry name" value="APSK"/>
    <property type="match status" value="1"/>
</dbReference>
<dbReference type="Pfam" id="PF01583">
    <property type="entry name" value="APS_kinase"/>
    <property type="match status" value="1"/>
</dbReference>
<evidence type="ECO:0000256" key="4">
    <source>
        <dbReference type="ARBA" id="ARBA00022679"/>
    </source>
</evidence>
<evidence type="ECO:0000256" key="6">
    <source>
        <dbReference type="ARBA" id="ARBA00022777"/>
    </source>
</evidence>
<reference evidence="10 11" key="1">
    <citation type="submission" date="2024-03" db="EMBL/GenBank/DDBJ databases">
        <authorList>
            <person name="Gkanogiannis A."/>
            <person name="Becerra Lopez-Lavalle L."/>
        </authorList>
    </citation>
    <scope>NUCLEOTIDE SEQUENCE [LARGE SCALE GENOMIC DNA]</scope>
</reference>
<evidence type="ECO:0000313" key="11">
    <source>
        <dbReference type="Proteomes" id="UP001642487"/>
    </source>
</evidence>
<keyword evidence="11" id="KW-1185">Reference proteome</keyword>
<evidence type="ECO:0000313" key="10">
    <source>
        <dbReference type="EMBL" id="CAK9320464.1"/>
    </source>
</evidence>
<keyword evidence="4 8" id="KW-0808">Transferase</keyword>
<dbReference type="InterPro" id="IPR027417">
    <property type="entry name" value="P-loop_NTPase"/>
</dbReference>
<evidence type="ECO:0000256" key="5">
    <source>
        <dbReference type="ARBA" id="ARBA00022741"/>
    </source>
</evidence>
<dbReference type="EMBL" id="OZ021738">
    <property type="protein sequence ID" value="CAK9320464.1"/>
    <property type="molecule type" value="Genomic_DNA"/>
</dbReference>
<organism evidence="10 11">
    <name type="scientific">Citrullus colocynthis</name>
    <name type="common">colocynth</name>
    <dbReference type="NCBI Taxonomy" id="252529"/>
    <lineage>
        <taxon>Eukaryota</taxon>
        <taxon>Viridiplantae</taxon>
        <taxon>Streptophyta</taxon>
        <taxon>Embryophyta</taxon>
        <taxon>Tracheophyta</taxon>
        <taxon>Spermatophyta</taxon>
        <taxon>Magnoliopsida</taxon>
        <taxon>eudicotyledons</taxon>
        <taxon>Gunneridae</taxon>
        <taxon>Pentapetalae</taxon>
        <taxon>rosids</taxon>
        <taxon>fabids</taxon>
        <taxon>Cucurbitales</taxon>
        <taxon>Cucurbitaceae</taxon>
        <taxon>Benincaseae</taxon>
        <taxon>Citrullus</taxon>
    </lineage>
</organism>
<evidence type="ECO:0000256" key="2">
    <source>
        <dbReference type="ARBA" id="ARBA00007008"/>
    </source>
</evidence>